<dbReference type="RefSeq" id="WP_136833510.1">
    <property type="nucleotide sequence ID" value="NZ_SWBM01000008.1"/>
</dbReference>
<dbReference type="AlphaFoldDB" id="A0A4U1D1A3"/>
<reference evidence="2 3" key="1">
    <citation type="journal article" date="2011" name="J. Microbiol.">
        <title>Bacillus kyonggiensis sp. nov., isolated from soil of a lettuce field.</title>
        <authorList>
            <person name="Dong K."/>
            <person name="Lee S."/>
        </authorList>
    </citation>
    <scope>NUCLEOTIDE SEQUENCE [LARGE SCALE GENOMIC DNA]</scope>
    <source>
        <strain evidence="2 3">NB22</strain>
    </source>
</reference>
<sequence>MNIIKLINKLLLGFSLVFILLSFILGTLFTQIGLILLAIHWILTVYQNLRDEKITKKTYLRYAVAWGVVILICTFHIANKYLF</sequence>
<keyword evidence="1" id="KW-0812">Transmembrane</keyword>
<accession>A0A4U1D1A3</accession>
<proteinExistence type="predicted"/>
<feature type="transmembrane region" description="Helical" evidence="1">
    <location>
        <begin position="59"/>
        <end position="78"/>
    </location>
</feature>
<dbReference type="EMBL" id="SWBM01000008">
    <property type="protein sequence ID" value="TKC14786.1"/>
    <property type="molecule type" value="Genomic_DNA"/>
</dbReference>
<feature type="transmembrane region" description="Helical" evidence="1">
    <location>
        <begin position="12"/>
        <end position="39"/>
    </location>
</feature>
<keyword evidence="3" id="KW-1185">Reference proteome</keyword>
<gene>
    <name evidence="2" type="ORF">FA727_21330</name>
</gene>
<comment type="caution">
    <text evidence="2">The sequence shown here is derived from an EMBL/GenBank/DDBJ whole genome shotgun (WGS) entry which is preliminary data.</text>
</comment>
<evidence type="ECO:0000313" key="3">
    <source>
        <dbReference type="Proteomes" id="UP000307756"/>
    </source>
</evidence>
<protein>
    <recommendedName>
        <fullName evidence="4">Succinate dehydrogenase subunit 4</fullName>
    </recommendedName>
</protein>
<evidence type="ECO:0000256" key="1">
    <source>
        <dbReference type="SAM" id="Phobius"/>
    </source>
</evidence>
<organism evidence="2 3">
    <name type="scientific">Robertmurraya kyonggiensis</name>
    <dbReference type="NCBI Taxonomy" id="1037680"/>
    <lineage>
        <taxon>Bacteria</taxon>
        <taxon>Bacillati</taxon>
        <taxon>Bacillota</taxon>
        <taxon>Bacilli</taxon>
        <taxon>Bacillales</taxon>
        <taxon>Bacillaceae</taxon>
        <taxon>Robertmurraya</taxon>
    </lineage>
</organism>
<name>A0A4U1D1A3_9BACI</name>
<keyword evidence="1" id="KW-1133">Transmembrane helix</keyword>
<evidence type="ECO:0008006" key="4">
    <source>
        <dbReference type="Google" id="ProtNLM"/>
    </source>
</evidence>
<keyword evidence="1" id="KW-0472">Membrane</keyword>
<dbReference type="Proteomes" id="UP000307756">
    <property type="component" value="Unassembled WGS sequence"/>
</dbReference>
<evidence type="ECO:0000313" key="2">
    <source>
        <dbReference type="EMBL" id="TKC14786.1"/>
    </source>
</evidence>